<protein>
    <submittedName>
        <fullName evidence="1">CAZy families CBM32 protein</fullName>
    </submittedName>
</protein>
<organism evidence="1">
    <name type="scientific">uncultured Methylococcus sp</name>
    <dbReference type="NCBI Taxonomy" id="236501"/>
    <lineage>
        <taxon>Bacteria</taxon>
        <taxon>Pseudomonadati</taxon>
        <taxon>Pseudomonadota</taxon>
        <taxon>Gammaproteobacteria</taxon>
        <taxon>Methylococcales</taxon>
        <taxon>Methylococcaceae</taxon>
        <taxon>Methylococcus</taxon>
        <taxon>environmental samples</taxon>
    </lineage>
</organism>
<evidence type="ECO:0000313" key="1">
    <source>
        <dbReference type="EMBL" id="AIA91673.1"/>
    </source>
</evidence>
<name>A0A060C4R9_9GAMM</name>
<sequence length="119" mass="13591">TVYTTSRATGERSYVYLPATVSRYLQLTFFPSGDNTSDGITALDIQPYAFSRSHHTFFQHIARWEDKGLYPKYWYGEQTYWSPVGLVDAGMGQALLNEEGMVEVDSWPLCYRAILFVDG</sequence>
<accession>A0A060C4R9</accession>
<dbReference type="EMBL" id="KF124358">
    <property type="protein sequence ID" value="AIA91673.1"/>
    <property type="molecule type" value="Genomic_DNA"/>
</dbReference>
<dbReference type="AlphaFoldDB" id="A0A060C4R9"/>
<proteinExistence type="predicted"/>
<feature type="non-terminal residue" evidence="1">
    <location>
        <position position="119"/>
    </location>
</feature>
<feature type="non-terminal residue" evidence="1">
    <location>
        <position position="1"/>
    </location>
</feature>
<reference evidence="1" key="1">
    <citation type="journal article" date="2013" name="Environ. Microbiol.">
        <title>Seasonally variable intestinal metagenomes of the red palm weevil (Rhynchophorus ferrugineus).</title>
        <authorList>
            <person name="Jia S."/>
            <person name="Zhang X."/>
            <person name="Zhang G."/>
            <person name="Yin A."/>
            <person name="Zhang S."/>
            <person name="Li F."/>
            <person name="Wang L."/>
            <person name="Zhao D."/>
            <person name="Yun Q."/>
            <person name="Tala"/>
            <person name="Wang J."/>
            <person name="Sun G."/>
            <person name="Baabdullah M."/>
            <person name="Yu X."/>
            <person name="Hu S."/>
            <person name="Al-Mssallem I.S."/>
            <person name="Yu J."/>
        </authorList>
    </citation>
    <scope>NUCLEOTIDE SEQUENCE</scope>
</reference>